<dbReference type="EMBL" id="FIGJ01000004">
    <property type="protein sequence ID" value="CYU42381.1"/>
    <property type="molecule type" value="Genomic_DNA"/>
</dbReference>
<dbReference type="InterPro" id="IPR008490">
    <property type="entry name" value="Transposase_InsH_N"/>
</dbReference>
<evidence type="ECO:0000259" key="1">
    <source>
        <dbReference type="Pfam" id="PF05598"/>
    </source>
</evidence>
<dbReference type="InterPro" id="IPR025668">
    <property type="entry name" value="Tnp_DDE_dom"/>
</dbReference>
<dbReference type="Proteomes" id="UP000073434">
    <property type="component" value="Unassembled WGS sequence"/>
</dbReference>
<evidence type="ECO:0000313" key="6">
    <source>
        <dbReference type="Proteomes" id="UP000072618"/>
    </source>
</evidence>
<dbReference type="EMBL" id="FIHA01000031">
    <property type="protein sequence ID" value="CYU98329.1"/>
    <property type="molecule type" value="Genomic_DNA"/>
</dbReference>
<dbReference type="RefSeq" id="WP_044672468.1">
    <property type="nucleotide sequence ID" value="NZ_CEDY01000006.1"/>
</dbReference>
<dbReference type="PANTHER" id="PTHR33408:SF2">
    <property type="entry name" value="TRANSPOSASE DDE DOMAIN-CONTAINING PROTEIN"/>
    <property type="match status" value="1"/>
</dbReference>
<dbReference type="Pfam" id="PF05598">
    <property type="entry name" value="DUF772"/>
    <property type="match status" value="1"/>
</dbReference>
<dbReference type="AlphaFoldDB" id="A0A0Z8GGL5"/>
<dbReference type="EMBL" id="FIFW01000043">
    <property type="protein sequence ID" value="CYV05328.1"/>
    <property type="molecule type" value="Genomic_DNA"/>
</dbReference>
<feature type="domain" description="Transposase InsH N-terminal" evidence="1">
    <location>
        <begin position="20"/>
        <end position="111"/>
    </location>
</feature>
<organism evidence="4 7">
    <name type="scientific">Streptococcus suis</name>
    <dbReference type="NCBI Taxonomy" id="1307"/>
    <lineage>
        <taxon>Bacteria</taxon>
        <taxon>Bacillati</taxon>
        <taxon>Bacillota</taxon>
        <taxon>Bacilli</taxon>
        <taxon>Lactobacillales</taxon>
        <taxon>Streptococcaceae</taxon>
        <taxon>Streptococcus</taxon>
    </lineage>
</organism>
<sequence length="485" mass="56123">MLDNQLTLDVSPYSTLYDIVVPKTHFLRQLTDLCDFSFIYDELEKNYHPDFGRRAYSPIMMFKYLLLKDIYQLSDVDVVERSYSDMAFKYFLGLAPEDPVIESSSLTKFRKLRIKDERLLDLLITKSVQIALELGLIKSNILIVDATHTKAHYNHKKPQEVLRERSKALRKTIYQYSEDIKREFPSKPQEDTLVAELRYTQELISILEKHDELTAIPAVSQKFNYLKEAVEDDLEHLESSVKEDARIGHKSADSSFYGYKEHLAMTDERIITACVVTSGEKSDGPVLEGLYQKSKENGVTIEAIVGDKAYSGKDNIQFTKKERVHLVAKLHPAVSKGFRRKEDEFFYNKDSGLFVCPEGHMAIRKAKTGRTAEKYNSQETHYFDIHHCQTCPSKVGCYKEGARTKTYSITLKSDEHLFQKRFQETPYFKEKVKHRYKIESKNAELKNRHGLDVARASGLFNMELQAATTIFVVNMKRIMTLINQK</sequence>
<dbReference type="InterPro" id="IPR047629">
    <property type="entry name" value="IS1182_transpos"/>
</dbReference>
<feature type="domain" description="Transposase DDE" evidence="2">
    <location>
        <begin position="355"/>
        <end position="478"/>
    </location>
</feature>
<reference evidence="6 7" key="1">
    <citation type="submission" date="2016-02" db="EMBL/GenBank/DDBJ databases">
        <authorList>
            <consortium name="Pathogen Informatics"/>
        </authorList>
    </citation>
    <scope>NUCLEOTIDE SEQUENCE [LARGE SCALE GENOMIC DNA]</scope>
    <source>
        <strain evidence="5 8">LSS23</strain>
        <strain evidence="3 6">LSS32</strain>
        <strain evidence="4 7">LSS52</strain>
    </source>
</reference>
<dbReference type="Proteomes" id="UP000072618">
    <property type="component" value="Unassembled WGS sequence"/>
</dbReference>
<evidence type="ECO:0000313" key="7">
    <source>
        <dbReference type="Proteomes" id="UP000072794"/>
    </source>
</evidence>
<evidence type="ECO:0000313" key="8">
    <source>
        <dbReference type="Proteomes" id="UP000073434"/>
    </source>
</evidence>
<evidence type="ECO:0000259" key="2">
    <source>
        <dbReference type="Pfam" id="PF13751"/>
    </source>
</evidence>
<gene>
    <name evidence="5" type="ORF">ERS132385_02277</name>
    <name evidence="3" type="ORF">ERS132394_00493</name>
    <name evidence="4" type="ORF">ERS132414_01543</name>
</gene>
<dbReference type="Proteomes" id="UP000072794">
    <property type="component" value="Unassembled WGS sequence"/>
</dbReference>
<accession>A0A0Z8GGL5</accession>
<name>A0A0Z8GGL5_STRSU</name>
<dbReference type="NCBIfam" id="NF033551">
    <property type="entry name" value="transpos_IS1182"/>
    <property type="match status" value="1"/>
</dbReference>
<protein>
    <submittedName>
        <fullName evidence="4">Degenerate transposase</fullName>
    </submittedName>
</protein>
<evidence type="ECO:0000313" key="4">
    <source>
        <dbReference type="EMBL" id="CYU98329.1"/>
    </source>
</evidence>
<proteinExistence type="predicted"/>
<dbReference type="PANTHER" id="PTHR33408">
    <property type="entry name" value="TRANSPOSASE"/>
    <property type="match status" value="1"/>
</dbReference>
<dbReference type="Pfam" id="PF13751">
    <property type="entry name" value="DDE_Tnp_1_6"/>
    <property type="match status" value="1"/>
</dbReference>
<evidence type="ECO:0000313" key="3">
    <source>
        <dbReference type="EMBL" id="CYU42381.1"/>
    </source>
</evidence>
<evidence type="ECO:0000313" key="5">
    <source>
        <dbReference type="EMBL" id="CYV05328.1"/>
    </source>
</evidence>